<dbReference type="PANTHER" id="PTHR47683:SF4">
    <property type="entry name" value="PSEUDOURIDINE SYNTHASE"/>
    <property type="match status" value="1"/>
</dbReference>
<dbReference type="SUPFAM" id="SSF55174">
    <property type="entry name" value="Alpha-L RNA-binding motif"/>
    <property type="match status" value="1"/>
</dbReference>
<evidence type="ECO:0000259" key="6">
    <source>
        <dbReference type="SMART" id="SM00363"/>
    </source>
</evidence>
<keyword evidence="3 5" id="KW-0413">Isomerase</keyword>
<dbReference type="InterPro" id="IPR002942">
    <property type="entry name" value="S4_RNA-bd"/>
</dbReference>
<dbReference type="Pfam" id="PF00849">
    <property type="entry name" value="PseudoU_synth_2"/>
    <property type="match status" value="1"/>
</dbReference>
<proteinExistence type="inferred from homology"/>
<dbReference type="AlphaFoldDB" id="A0A419T280"/>
<dbReference type="InterPro" id="IPR006145">
    <property type="entry name" value="PsdUridine_synth_RsuA/RluA"/>
</dbReference>
<name>A0A419T280_9FIRM</name>
<dbReference type="GO" id="GO:0003723">
    <property type="term" value="F:RNA binding"/>
    <property type="evidence" value="ECO:0007669"/>
    <property type="project" value="UniProtKB-KW"/>
</dbReference>
<dbReference type="RefSeq" id="WP_120169278.1">
    <property type="nucleotide sequence ID" value="NZ_MCIB01000017.1"/>
</dbReference>
<reference evidence="7 8" key="1">
    <citation type="submission" date="2016-08" db="EMBL/GenBank/DDBJ databases">
        <title>Novel Firmicutes and Novel Genomes.</title>
        <authorList>
            <person name="Poppleton D.I."/>
            <person name="Gribaldo S."/>
        </authorList>
    </citation>
    <scope>NUCLEOTIDE SEQUENCE [LARGE SCALE GENOMIC DNA]</scope>
    <source>
        <strain evidence="7 8">CTT3</strain>
    </source>
</reference>
<dbReference type="CDD" id="cd00165">
    <property type="entry name" value="S4"/>
    <property type="match status" value="1"/>
</dbReference>
<dbReference type="EMBL" id="MCIB01000017">
    <property type="protein sequence ID" value="RKD31556.1"/>
    <property type="molecule type" value="Genomic_DNA"/>
</dbReference>
<dbReference type="PROSITE" id="PS50889">
    <property type="entry name" value="S4"/>
    <property type="match status" value="1"/>
</dbReference>
<dbReference type="OrthoDB" id="9807213at2"/>
<dbReference type="InterPro" id="IPR020094">
    <property type="entry name" value="TruA/RsuA/RluB/E/F_N"/>
</dbReference>
<protein>
    <recommendedName>
        <fullName evidence="5">Pseudouridine synthase</fullName>
        <ecNumber evidence="5">5.4.99.-</ecNumber>
    </recommendedName>
</protein>
<dbReference type="GO" id="GO:0120159">
    <property type="term" value="F:rRNA pseudouridine synthase activity"/>
    <property type="evidence" value="ECO:0007669"/>
    <property type="project" value="UniProtKB-ARBA"/>
</dbReference>
<dbReference type="Pfam" id="PF01479">
    <property type="entry name" value="S4"/>
    <property type="match status" value="1"/>
</dbReference>
<dbReference type="FunFam" id="3.10.290.10:FF:000003">
    <property type="entry name" value="Pseudouridine synthase"/>
    <property type="match status" value="1"/>
</dbReference>
<dbReference type="InterPro" id="IPR042092">
    <property type="entry name" value="PsdUridine_s_RsuA/RluB/E/F_cat"/>
</dbReference>
<evidence type="ECO:0000256" key="2">
    <source>
        <dbReference type="ARBA" id="ARBA00022884"/>
    </source>
</evidence>
<dbReference type="Gene3D" id="3.30.70.1560">
    <property type="entry name" value="Alpha-L RNA-binding motif"/>
    <property type="match status" value="1"/>
</dbReference>
<dbReference type="EC" id="5.4.99.-" evidence="5"/>
<dbReference type="InterPro" id="IPR018496">
    <property type="entry name" value="PsdUridine_synth_RsuA/RluB_CS"/>
</dbReference>
<feature type="domain" description="RNA-binding S4" evidence="6">
    <location>
        <begin position="5"/>
        <end position="65"/>
    </location>
</feature>
<dbReference type="InterPro" id="IPR020103">
    <property type="entry name" value="PsdUridine_synth_cat_dom_sf"/>
</dbReference>
<evidence type="ECO:0000313" key="7">
    <source>
        <dbReference type="EMBL" id="RKD31556.1"/>
    </source>
</evidence>
<dbReference type="Gene3D" id="3.30.70.580">
    <property type="entry name" value="Pseudouridine synthase I, catalytic domain, N-terminal subdomain"/>
    <property type="match status" value="1"/>
</dbReference>
<evidence type="ECO:0000256" key="3">
    <source>
        <dbReference type="ARBA" id="ARBA00023235"/>
    </source>
</evidence>
<sequence>MQERLRLDKILSNMGYGSRKDVKKLIKKGNVKVDGKVVKQNSLKVNPYNSKIEVNGYLVEYRKYVYIMMNKPNGVVSSTDDPINRTVISILDDKYKIFEPFPVGRLDKDTEGLLILSNDGKLAHNLLSPKKHVKKTYYAEVEGIVQDNDIEKFKKGIILDDGYKTMPAELEILESNEISKVKLTIKEGKYHQVKRMFKALGKKVIYLKRISMGNLSLDNRLLPGEYRELTENEINLLKKS</sequence>
<dbReference type="InterPro" id="IPR036986">
    <property type="entry name" value="S4_RNA-bd_sf"/>
</dbReference>
<dbReference type="PROSITE" id="PS01149">
    <property type="entry name" value="PSI_RSU"/>
    <property type="match status" value="1"/>
</dbReference>
<dbReference type="GO" id="GO:0000455">
    <property type="term" value="P:enzyme-directed rRNA pseudouridine synthesis"/>
    <property type="evidence" value="ECO:0007669"/>
    <property type="project" value="UniProtKB-ARBA"/>
</dbReference>
<dbReference type="CDD" id="cd02553">
    <property type="entry name" value="PseudoU_synth_RsuA"/>
    <property type="match status" value="1"/>
</dbReference>
<dbReference type="PANTHER" id="PTHR47683">
    <property type="entry name" value="PSEUDOURIDINE SYNTHASE FAMILY PROTEIN-RELATED"/>
    <property type="match status" value="1"/>
</dbReference>
<dbReference type="NCBIfam" id="TIGR00093">
    <property type="entry name" value="pseudouridine synthase"/>
    <property type="match status" value="1"/>
</dbReference>
<comment type="caution">
    <text evidence="7">The sequence shown here is derived from an EMBL/GenBank/DDBJ whole genome shotgun (WGS) entry which is preliminary data.</text>
</comment>
<evidence type="ECO:0000256" key="4">
    <source>
        <dbReference type="PROSITE-ProRule" id="PRU00182"/>
    </source>
</evidence>
<keyword evidence="2 4" id="KW-0694">RNA-binding</keyword>
<dbReference type="FunFam" id="3.30.70.1560:FF:000001">
    <property type="entry name" value="Pseudouridine synthase"/>
    <property type="match status" value="1"/>
</dbReference>
<keyword evidence="8" id="KW-1185">Reference proteome</keyword>
<dbReference type="InterPro" id="IPR000748">
    <property type="entry name" value="PsdUridine_synth_RsuA/RluB/E/F"/>
</dbReference>
<evidence type="ECO:0000256" key="5">
    <source>
        <dbReference type="RuleBase" id="RU003887"/>
    </source>
</evidence>
<accession>A0A419T280</accession>
<dbReference type="Proteomes" id="UP000284177">
    <property type="component" value="Unassembled WGS sequence"/>
</dbReference>
<dbReference type="SUPFAM" id="SSF55120">
    <property type="entry name" value="Pseudouridine synthase"/>
    <property type="match status" value="1"/>
</dbReference>
<gene>
    <name evidence="7" type="ORF">BET03_12370</name>
</gene>
<evidence type="ECO:0000313" key="8">
    <source>
        <dbReference type="Proteomes" id="UP000284177"/>
    </source>
</evidence>
<dbReference type="GO" id="GO:0005829">
    <property type="term" value="C:cytosol"/>
    <property type="evidence" value="ECO:0007669"/>
    <property type="project" value="UniProtKB-ARBA"/>
</dbReference>
<dbReference type="SMART" id="SM00363">
    <property type="entry name" value="S4"/>
    <property type="match status" value="1"/>
</dbReference>
<organism evidence="7 8">
    <name type="scientific">Thermohalobacter berrensis</name>
    <dbReference type="NCBI Taxonomy" id="99594"/>
    <lineage>
        <taxon>Bacteria</taxon>
        <taxon>Bacillati</taxon>
        <taxon>Bacillota</taxon>
        <taxon>Tissierellia</taxon>
        <taxon>Tissierellales</taxon>
        <taxon>Thermohalobacteraceae</taxon>
        <taxon>Thermohalobacter</taxon>
    </lineage>
</organism>
<evidence type="ECO:0000256" key="1">
    <source>
        <dbReference type="ARBA" id="ARBA00008348"/>
    </source>
</evidence>
<dbReference type="InterPro" id="IPR050343">
    <property type="entry name" value="RsuA_PseudoU_synthase"/>
</dbReference>
<dbReference type="Gene3D" id="3.10.290.10">
    <property type="entry name" value="RNA-binding S4 domain"/>
    <property type="match status" value="1"/>
</dbReference>
<comment type="similarity">
    <text evidence="1 5">Belongs to the pseudouridine synthase RsuA family.</text>
</comment>